<dbReference type="InterPro" id="IPR019888">
    <property type="entry name" value="Tscrpt_reg_AsnC-like"/>
</dbReference>
<dbReference type="GO" id="GO:0005829">
    <property type="term" value="C:cytosol"/>
    <property type="evidence" value="ECO:0007669"/>
    <property type="project" value="TreeGrafter"/>
</dbReference>
<evidence type="ECO:0000313" key="5">
    <source>
        <dbReference type="EMBL" id="PRY63182.1"/>
    </source>
</evidence>
<keyword evidence="1" id="KW-0805">Transcription regulation</keyword>
<dbReference type="InterPro" id="IPR000485">
    <property type="entry name" value="AsnC-type_HTH_dom"/>
</dbReference>
<comment type="caution">
    <text evidence="5">The sequence shown here is derived from an EMBL/GenBank/DDBJ whole genome shotgun (WGS) entry which is preliminary data.</text>
</comment>
<organism evidence="5 6">
    <name type="scientific">Knoellia remsis</name>
    <dbReference type="NCBI Taxonomy" id="407159"/>
    <lineage>
        <taxon>Bacteria</taxon>
        <taxon>Bacillati</taxon>
        <taxon>Actinomycetota</taxon>
        <taxon>Actinomycetes</taxon>
        <taxon>Micrococcales</taxon>
        <taxon>Intrasporangiaceae</taxon>
        <taxon>Knoellia</taxon>
    </lineage>
</organism>
<keyword evidence="6" id="KW-1185">Reference proteome</keyword>
<dbReference type="InterPro" id="IPR019887">
    <property type="entry name" value="Tscrpt_reg_AsnC/Lrp_C"/>
</dbReference>
<dbReference type="InterPro" id="IPR036388">
    <property type="entry name" value="WH-like_DNA-bd_sf"/>
</dbReference>
<dbReference type="PROSITE" id="PS50956">
    <property type="entry name" value="HTH_ASNC_2"/>
    <property type="match status" value="1"/>
</dbReference>
<dbReference type="GO" id="GO:0043565">
    <property type="term" value="F:sequence-specific DNA binding"/>
    <property type="evidence" value="ECO:0007669"/>
    <property type="project" value="InterPro"/>
</dbReference>
<keyword evidence="3" id="KW-0804">Transcription</keyword>
<evidence type="ECO:0000313" key="6">
    <source>
        <dbReference type="Proteomes" id="UP000237822"/>
    </source>
</evidence>
<dbReference type="InterPro" id="IPR011008">
    <property type="entry name" value="Dimeric_a/b-barrel"/>
</dbReference>
<dbReference type="EMBL" id="PVTI01000002">
    <property type="protein sequence ID" value="PRY63182.1"/>
    <property type="molecule type" value="Genomic_DNA"/>
</dbReference>
<accession>A0A2T0UZ35</accession>
<dbReference type="Gene3D" id="3.30.70.920">
    <property type="match status" value="1"/>
</dbReference>
<evidence type="ECO:0000256" key="2">
    <source>
        <dbReference type="ARBA" id="ARBA00023125"/>
    </source>
</evidence>
<dbReference type="PANTHER" id="PTHR30154">
    <property type="entry name" value="LEUCINE-RESPONSIVE REGULATORY PROTEIN"/>
    <property type="match status" value="1"/>
</dbReference>
<evidence type="ECO:0000256" key="1">
    <source>
        <dbReference type="ARBA" id="ARBA00023015"/>
    </source>
</evidence>
<dbReference type="Pfam" id="PF01037">
    <property type="entry name" value="AsnC_trans_reg"/>
    <property type="match status" value="1"/>
</dbReference>
<sequence length="189" mass="20319">MQRYAAALHTLCTVLPFRGVEVDTVPMIRPDGIDALDARIIGLFTENPAVGVLGASRRLGVARGTVQARLDRLQERGIIASMGPQIDPDALGYPVTAFCTLEIRQRQGHAPVVAHLSAIPEVLEIHSTTGVGDLIVRVVARDNADLGRVIDEIIDDVHVLRANTSMCLVTHLDHRTGPLVEAAAARTDT</sequence>
<dbReference type="SUPFAM" id="SSF46785">
    <property type="entry name" value="Winged helix' DNA-binding domain"/>
    <property type="match status" value="1"/>
</dbReference>
<name>A0A2T0UZ35_9MICO</name>
<dbReference type="InterPro" id="IPR036390">
    <property type="entry name" value="WH_DNA-bd_sf"/>
</dbReference>
<keyword evidence="2" id="KW-0238">DNA-binding</keyword>
<dbReference type="AlphaFoldDB" id="A0A2T0UZ35"/>
<dbReference type="Proteomes" id="UP000237822">
    <property type="component" value="Unassembled WGS sequence"/>
</dbReference>
<gene>
    <name evidence="5" type="ORF">BCF74_10213</name>
</gene>
<dbReference type="PANTHER" id="PTHR30154:SF34">
    <property type="entry name" value="TRANSCRIPTIONAL REGULATOR AZLB"/>
    <property type="match status" value="1"/>
</dbReference>
<reference evidence="5 6" key="1">
    <citation type="submission" date="2018-03" db="EMBL/GenBank/DDBJ databases">
        <title>Genomic Encyclopedia of Archaeal and Bacterial Type Strains, Phase II (KMG-II): from individual species to whole genera.</title>
        <authorList>
            <person name="Goeker M."/>
        </authorList>
    </citation>
    <scope>NUCLEOTIDE SEQUENCE [LARGE SCALE GENOMIC DNA]</scope>
    <source>
        <strain evidence="5 6">ATCC BAA-1496</strain>
    </source>
</reference>
<dbReference type="PRINTS" id="PR00033">
    <property type="entry name" value="HTHASNC"/>
</dbReference>
<feature type="domain" description="HTH asnC-type" evidence="4">
    <location>
        <begin position="56"/>
        <end position="94"/>
    </location>
</feature>
<dbReference type="GO" id="GO:0043200">
    <property type="term" value="P:response to amino acid"/>
    <property type="evidence" value="ECO:0007669"/>
    <property type="project" value="TreeGrafter"/>
</dbReference>
<dbReference type="SMART" id="SM00344">
    <property type="entry name" value="HTH_ASNC"/>
    <property type="match status" value="1"/>
</dbReference>
<proteinExistence type="predicted"/>
<dbReference type="Gene3D" id="1.10.10.10">
    <property type="entry name" value="Winged helix-like DNA-binding domain superfamily/Winged helix DNA-binding domain"/>
    <property type="match status" value="1"/>
</dbReference>
<evidence type="ECO:0000256" key="3">
    <source>
        <dbReference type="ARBA" id="ARBA00023163"/>
    </source>
</evidence>
<dbReference type="SUPFAM" id="SSF54909">
    <property type="entry name" value="Dimeric alpha+beta barrel"/>
    <property type="match status" value="1"/>
</dbReference>
<evidence type="ECO:0000259" key="4">
    <source>
        <dbReference type="PROSITE" id="PS50956"/>
    </source>
</evidence>
<protein>
    <submittedName>
        <fullName evidence="5">AsnC family transcriptional regulator</fullName>
    </submittedName>
</protein>
<dbReference type="Pfam" id="PF13404">
    <property type="entry name" value="HTH_AsnC-type"/>
    <property type="match status" value="1"/>
</dbReference>